<proteinExistence type="predicted"/>
<dbReference type="EMBL" id="GGEC01045221">
    <property type="protein sequence ID" value="MBX25705.1"/>
    <property type="molecule type" value="Transcribed_RNA"/>
</dbReference>
<name>A0A2P2M655_RHIMU</name>
<keyword evidence="1" id="KW-0812">Transmembrane</keyword>
<reference evidence="2" key="1">
    <citation type="submission" date="2018-02" db="EMBL/GenBank/DDBJ databases">
        <title>Rhizophora mucronata_Transcriptome.</title>
        <authorList>
            <person name="Meera S.P."/>
            <person name="Sreeshan A."/>
            <person name="Augustine A."/>
        </authorList>
    </citation>
    <scope>NUCLEOTIDE SEQUENCE</scope>
    <source>
        <tissue evidence="2">Leaf</tissue>
    </source>
</reference>
<dbReference type="AlphaFoldDB" id="A0A2P2M655"/>
<evidence type="ECO:0000313" key="2">
    <source>
        <dbReference type="EMBL" id="MBX25705.1"/>
    </source>
</evidence>
<evidence type="ECO:0000256" key="1">
    <source>
        <dbReference type="SAM" id="Phobius"/>
    </source>
</evidence>
<protein>
    <submittedName>
        <fullName evidence="2">Uncharacterized protein</fullName>
    </submittedName>
</protein>
<keyword evidence="1" id="KW-0472">Membrane</keyword>
<sequence>MGLCFPFMLFYPSFICGVILCFFLFVIASMSHPRISIA</sequence>
<organism evidence="2">
    <name type="scientific">Rhizophora mucronata</name>
    <name type="common">Asiatic mangrove</name>
    <dbReference type="NCBI Taxonomy" id="61149"/>
    <lineage>
        <taxon>Eukaryota</taxon>
        <taxon>Viridiplantae</taxon>
        <taxon>Streptophyta</taxon>
        <taxon>Embryophyta</taxon>
        <taxon>Tracheophyta</taxon>
        <taxon>Spermatophyta</taxon>
        <taxon>Magnoliopsida</taxon>
        <taxon>eudicotyledons</taxon>
        <taxon>Gunneridae</taxon>
        <taxon>Pentapetalae</taxon>
        <taxon>rosids</taxon>
        <taxon>fabids</taxon>
        <taxon>Malpighiales</taxon>
        <taxon>Rhizophoraceae</taxon>
        <taxon>Rhizophora</taxon>
    </lineage>
</organism>
<keyword evidence="1" id="KW-1133">Transmembrane helix</keyword>
<accession>A0A2P2M655</accession>
<feature type="transmembrane region" description="Helical" evidence="1">
    <location>
        <begin position="6"/>
        <end position="28"/>
    </location>
</feature>